<dbReference type="Pfam" id="PF06627">
    <property type="entry name" value="DUF1153"/>
    <property type="match status" value="1"/>
</dbReference>
<dbReference type="EMBL" id="VITR01000003">
    <property type="protein sequence ID" value="TWB44247.1"/>
    <property type="molecule type" value="Genomic_DNA"/>
</dbReference>
<dbReference type="Gene3D" id="1.10.10.10">
    <property type="entry name" value="Winged helix-like DNA-binding domain superfamily/Winged helix DNA-binding domain"/>
    <property type="match status" value="1"/>
</dbReference>
<proteinExistence type="predicted"/>
<dbReference type="InterPro" id="IPR009534">
    <property type="entry name" value="DUF1153"/>
</dbReference>
<evidence type="ECO:0000313" key="3">
    <source>
        <dbReference type="Proteomes" id="UP000315751"/>
    </source>
</evidence>
<comment type="caution">
    <text evidence="2">The sequence shown here is derived from an EMBL/GenBank/DDBJ whole genome shotgun (WGS) entry which is preliminary data.</text>
</comment>
<feature type="region of interest" description="Disordered" evidence="1">
    <location>
        <begin position="94"/>
        <end position="129"/>
    </location>
</feature>
<dbReference type="GO" id="GO:0043565">
    <property type="term" value="F:sequence-specific DNA binding"/>
    <property type="evidence" value="ECO:0007669"/>
    <property type="project" value="InterPro"/>
</dbReference>
<evidence type="ECO:0000256" key="1">
    <source>
        <dbReference type="SAM" id="MobiDB-lite"/>
    </source>
</evidence>
<name>A0A560HCY5_9PROT</name>
<feature type="compositionally biased region" description="Basic and acidic residues" evidence="1">
    <location>
        <begin position="99"/>
        <end position="117"/>
    </location>
</feature>
<gene>
    <name evidence="2" type="ORF">FBZ90_103153</name>
</gene>
<feature type="region of interest" description="Disordered" evidence="1">
    <location>
        <begin position="1"/>
        <end position="45"/>
    </location>
</feature>
<reference evidence="2 3" key="1">
    <citation type="submission" date="2019-06" db="EMBL/GenBank/DDBJ databases">
        <title>Genomic Encyclopedia of Type Strains, Phase IV (KMG-V): Genome sequencing to study the core and pangenomes of soil and plant-associated prokaryotes.</title>
        <authorList>
            <person name="Whitman W."/>
        </authorList>
    </citation>
    <scope>NUCLEOTIDE SEQUENCE [LARGE SCALE GENOMIC DNA]</scope>
    <source>
        <strain evidence="2 3">BR 11622</strain>
    </source>
</reference>
<organism evidence="2 3">
    <name type="scientific">Nitrospirillum amazonense</name>
    <dbReference type="NCBI Taxonomy" id="28077"/>
    <lineage>
        <taxon>Bacteria</taxon>
        <taxon>Pseudomonadati</taxon>
        <taxon>Pseudomonadota</taxon>
        <taxon>Alphaproteobacteria</taxon>
        <taxon>Rhodospirillales</taxon>
        <taxon>Azospirillaceae</taxon>
        <taxon>Nitrospirillum</taxon>
    </lineage>
</organism>
<dbReference type="InterPro" id="IPR010921">
    <property type="entry name" value="Trp_repressor/repl_initiator"/>
</dbReference>
<sequence>MSADEAGRGPRTPRNGAMAHGTAGTAGDGGSKALTLDDLPPPDTQRWVMRRKAQVVEGVRSGLLTIDEACARYTLSEEEFLSWQRLIEAHGPRALRTTRLQDYRRTDHRPDEADAKARHGLSPAPGTPG</sequence>
<dbReference type="SUPFAM" id="SSF48295">
    <property type="entry name" value="TrpR-like"/>
    <property type="match status" value="1"/>
</dbReference>
<keyword evidence="3" id="KW-1185">Reference proteome</keyword>
<dbReference type="InterPro" id="IPR036388">
    <property type="entry name" value="WH-like_DNA-bd_sf"/>
</dbReference>
<accession>A0A560HCY5</accession>
<protein>
    <submittedName>
        <fullName evidence="2">Uncharacterized protein DUF1153</fullName>
    </submittedName>
</protein>
<dbReference type="Proteomes" id="UP000315751">
    <property type="component" value="Unassembled WGS sequence"/>
</dbReference>
<dbReference type="AlphaFoldDB" id="A0A560HCY5"/>
<evidence type="ECO:0000313" key="2">
    <source>
        <dbReference type="EMBL" id="TWB44247.1"/>
    </source>
</evidence>